<feature type="compositionally biased region" description="Basic residues" evidence="1">
    <location>
        <begin position="1"/>
        <end position="10"/>
    </location>
</feature>
<dbReference type="Proteomes" id="UP000572817">
    <property type="component" value="Unassembled WGS sequence"/>
</dbReference>
<dbReference type="EMBL" id="WWBZ02000073">
    <property type="protein sequence ID" value="KAF4302568.1"/>
    <property type="molecule type" value="Genomic_DNA"/>
</dbReference>
<feature type="region of interest" description="Disordered" evidence="1">
    <location>
        <begin position="103"/>
        <end position="164"/>
    </location>
</feature>
<organism evidence="2 3">
    <name type="scientific">Botryosphaeria dothidea</name>
    <dbReference type="NCBI Taxonomy" id="55169"/>
    <lineage>
        <taxon>Eukaryota</taxon>
        <taxon>Fungi</taxon>
        <taxon>Dikarya</taxon>
        <taxon>Ascomycota</taxon>
        <taxon>Pezizomycotina</taxon>
        <taxon>Dothideomycetes</taxon>
        <taxon>Dothideomycetes incertae sedis</taxon>
        <taxon>Botryosphaeriales</taxon>
        <taxon>Botryosphaeriaceae</taxon>
        <taxon>Botryosphaeria</taxon>
    </lineage>
</organism>
<proteinExistence type="predicted"/>
<dbReference type="AlphaFoldDB" id="A0A8H4INV7"/>
<evidence type="ECO:0000313" key="3">
    <source>
        <dbReference type="Proteomes" id="UP000572817"/>
    </source>
</evidence>
<accession>A0A8H4INV7</accession>
<evidence type="ECO:0000256" key="1">
    <source>
        <dbReference type="SAM" id="MobiDB-lite"/>
    </source>
</evidence>
<feature type="compositionally biased region" description="Basic residues" evidence="1">
    <location>
        <begin position="152"/>
        <end position="162"/>
    </location>
</feature>
<gene>
    <name evidence="2" type="ORF">GTA08_BOTSDO09924</name>
</gene>
<reference evidence="2" key="1">
    <citation type="submission" date="2020-04" db="EMBL/GenBank/DDBJ databases">
        <title>Genome Assembly and Annotation of Botryosphaeria dothidea sdau 11-99, a Latent Pathogen of Apple Fruit Ring Rot in China.</title>
        <authorList>
            <person name="Yu C."/>
            <person name="Diao Y."/>
            <person name="Lu Q."/>
            <person name="Zhao J."/>
            <person name="Cui S."/>
            <person name="Peng C."/>
            <person name="He B."/>
            <person name="Liu H."/>
        </authorList>
    </citation>
    <scope>NUCLEOTIDE SEQUENCE [LARGE SCALE GENOMIC DNA]</scope>
    <source>
        <strain evidence="2">Sdau11-99</strain>
    </source>
</reference>
<sequence>MRIKLRRKRHCDADAHSSTTDSDTSHSQEFKPDDTSARQLDPWTPEGRMTIMTEETRHIADCTREIIAAGSLLDPGFAAAVRDDLIQNGLASNSVLEELGLHPGTERDTAAPATPDTNSQVPSRLPEPTLDFKQSSEKGSSVLQSTASGRQSAHRHSRKVSQRRSALESPEFLVSIHSRLEIGMAVRVGFIVARELGADTRRR</sequence>
<name>A0A8H4INV7_9PEZI</name>
<protein>
    <submittedName>
        <fullName evidence="2">Uncharacterized protein</fullName>
    </submittedName>
</protein>
<feature type="compositionally biased region" description="Basic and acidic residues" evidence="1">
    <location>
        <begin position="23"/>
        <end position="36"/>
    </location>
</feature>
<feature type="region of interest" description="Disordered" evidence="1">
    <location>
        <begin position="1"/>
        <end position="47"/>
    </location>
</feature>
<keyword evidence="3" id="KW-1185">Reference proteome</keyword>
<evidence type="ECO:0000313" key="2">
    <source>
        <dbReference type="EMBL" id="KAF4302568.1"/>
    </source>
</evidence>
<comment type="caution">
    <text evidence="2">The sequence shown here is derived from an EMBL/GenBank/DDBJ whole genome shotgun (WGS) entry which is preliminary data.</text>
</comment>
<feature type="compositionally biased region" description="Polar residues" evidence="1">
    <location>
        <begin position="137"/>
        <end position="151"/>
    </location>
</feature>